<dbReference type="Gene3D" id="3.40.50.720">
    <property type="entry name" value="NAD(P)-binding Rossmann-like Domain"/>
    <property type="match status" value="1"/>
</dbReference>
<dbReference type="Pfam" id="PF03435">
    <property type="entry name" value="Sacchrp_dh_NADP"/>
    <property type="match status" value="1"/>
</dbReference>
<feature type="domain" description="Saccharopine dehydrogenase NADP binding" evidence="1">
    <location>
        <begin position="5"/>
        <end position="123"/>
    </location>
</feature>
<accession>A0A168KFS9</accession>
<dbReference type="PANTHER" id="PTHR43796">
    <property type="entry name" value="CARBOXYNORSPERMIDINE SYNTHASE"/>
    <property type="match status" value="1"/>
</dbReference>
<protein>
    <submittedName>
        <fullName evidence="2">Saccharopine dehydrogenase</fullName>
    </submittedName>
</protein>
<dbReference type="OrthoDB" id="1910498at2"/>
<evidence type="ECO:0000313" key="3">
    <source>
        <dbReference type="Proteomes" id="UP000076967"/>
    </source>
</evidence>
<organism evidence="2 3">
    <name type="scientific">Paenibacillus glacialis</name>
    <dbReference type="NCBI Taxonomy" id="494026"/>
    <lineage>
        <taxon>Bacteria</taxon>
        <taxon>Bacillati</taxon>
        <taxon>Bacillota</taxon>
        <taxon>Bacilli</taxon>
        <taxon>Bacillales</taxon>
        <taxon>Paenibacillaceae</taxon>
        <taxon>Paenibacillus</taxon>
    </lineage>
</organism>
<dbReference type="Gene3D" id="3.30.360.10">
    <property type="entry name" value="Dihydrodipicolinate Reductase, domain 2"/>
    <property type="match status" value="1"/>
</dbReference>
<dbReference type="RefSeq" id="WP_068533733.1">
    <property type="nucleotide sequence ID" value="NZ_LVJH01000025.1"/>
</dbReference>
<evidence type="ECO:0000313" key="2">
    <source>
        <dbReference type="EMBL" id="OAB41944.1"/>
    </source>
</evidence>
<evidence type="ECO:0000259" key="1">
    <source>
        <dbReference type="Pfam" id="PF03435"/>
    </source>
</evidence>
<dbReference type="Proteomes" id="UP000076967">
    <property type="component" value="Unassembled WGS sequence"/>
</dbReference>
<dbReference type="InterPro" id="IPR005097">
    <property type="entry name" value="Sacchrp_dh_NADP-bd"/>
</dbReference>
<proteinExistence type="predicted"/>
<dbReference type="EMBL" id="LVJH01000025">
    <property type="protein sequence ID" value="OAB41944.1"/>
    <property type="molecule type" value="Genomic_DNA"/>
</dbReference>
<dbReference type="SUPFAM" id="SSF51735">
    <property type="entry name" value="NAD(P)-binding Rossmann-fold domains"/>
    <property type="match status" value="1"/>
</dbReference>
<dbReference type="STRING" id="494026.PGLA_14050"/>
<reference evidence="2 3" key="1">
    <citation type="submission" date="2016-03" db="EMBL/GenBank/DDBJ databases">
        <title>Draft genome sequence of Paenibacillus glacialis DSM 22343.</title>
        <authorList>
            <person name="Shin S.-K."/>
            <person name="Yi H."/>
        </authorList>
    </citation>
    <scope>NUCLEOTIDE SEQUENCE [LARGE SCALE GENOMIC DNA]</scope>
    <source>
        <strain evidence="2 3">DSM 22343</strain>
    </source>
</reference>
<gene>
    <name evidence="2" type="ORF">PGLA_14050</name>
</gene>
<keyword evidence="3" id="KW-1185">Reference proteome</keyword>
<name>A0A168KFS9_9BACL</name>
<dbReference type="PANTHER" id="PTHR43796:SF2">
    <property type="entry name" value="CARBOXYNORSPERMIDINE SYNTHASE"/>
    <property type="match status" value="1"/>
</dbReference>
<sequence length="363" mass="41042">MKEYIVVIGGYGHVGQTICRELGELYPGKVYAAGRSLERAEQFTRTTDGRVRPLQIDMKEGFDPNFTNRVKLVIMCLDQTDITFVRYCFKNRIHYVDVSANHSFLTQVEGLQSEARANGTTAVLSIGLAPGLTNLMSLHAKNLMDQVDNIDISIMLGMGDQHGKAAIEWTVDNLGMNFDVVKEGRKVTVASFTEAIKTDFGARLGRRKAYRFNFSDQHVLPRTLGVPSVSTRLCFDSSAVTGLLAWLRMTGMFRLLKLNPIRYATVQLFGKMRFGKDLYAVKIDARGKKDQKDVWVEYFLQGRNEAQITAKVAASVADIVYRSELQHGVYHIEQLFELDRILHPIIQEVTFETRFNGEVHSPY</sequence>
<dbReference type="InterPro" id="IPR036291">
    <property type="entry name" value="NAD(P)-bd_dom_sf"/>
</dbReference>
<dbReference type="AlphaFoldDB" id="A0A168KFS9"/>
<comment type="caution">
    <text evidence="2">The sequence shown here is derived from an EMBL/GenBank/DDBJ whole genome shotgun (WGS) entry which is preliminary data.</text>
</comment>